<dbReference type="PANTHER" id="PTHR24148">
    <property type="entry name" value="ANKYRIN REPEAT DOMAIN-CONTAINING PROTEIN 39 HOMOLOG-RELATED"/>
    <property type="match status" value="1"/>
</dbReference>
<protein>
    <recommendedName>
        <fullName evidence="3">Heterokaryon incompatibility domain-containing protein</fullName>
    </recommendedName>
</protein>
<gene>
    <name evidence="1" type="ORF">K444DRAFT_431479</name>
</gene>
<reference evidence="1 2" key="1">
    <citation type="submission" date="2016-04" db="EMBL/GenBank/DDBJ databases">
        <title>A degradative enzymes factory behind the ericoid mycorrhizal symbiosis.</title>
        <authorList>
            <consortium name="DOE Joint Genome Institute"/>
            <person name="Martino E."/>
            <person name="Morin E."/>
            <person name="Grelet G."/>
            <person name="Kuo A."/>
            <person name="Kohler A."/>
            <person name="Daghino S."/>
            <person name="Barry K."/>
            <person name="Choi C."/>
            <person name="Cichocki N."/>
            <person name="Clum A."/>
            <person name="Copeland A."/>
            <person name="Hainaut M."/>
            <person name="Haridas S."/>
            <person name="Labutti K."/>
            <person name="Lindquist E."/>
            <person name="Lipzen A."/>
            <person name="Khouja H.-R."/>
            <person name="Murat C."/>
            <person name="Ohm R."/>
            <person name="Olson A."/>
            <person name="Spatafora J."/>
            <person name="Veneault-Fourrey C."/>
            <person name="Henrissat B."/>
            <person name="Grigoriev I."/>
            <person name="Martin F."/>
            <person name="Perotto S."/>
        </authorList>
    </citation>
    <scope>NUCLEOTIDE SEQUENCE [LARGE SCALE GENOMIC DNA]</scope>
    <source>
        <strain evidence="1 2">E</strain>
    </source>
</reference>
<dbReference type="InParanoid" id="A0A2J6T5Z2"/>
<evidence type="ECO:0000313" key="2">
    <source>
        <dbReference type="Proteomes" id="UP000235371"/>
    </source>
</evidence>
<dbReference type="InterPro" id="IPR052895">
    <property type="entry name" value="HetReg/Transcr_Mod"/>
</dbReference>
<proteinExistence type="predicted"/>
<keyword evidence="2" id="KW-1185">Reference proteome</keyword>
<evidence type="ECO:0008006" key="3">
    <source>
        <dbReference type="Google" id="ProtNLM"/>
    </source>
</evidence>
<dbReference type="Proteomes" id="UP000235371">
    <property type="component" value="Unassembled WGS sequence"/>
</dbReference>
<sequence length="192" mass="22321">MHDNLHVHEWPCFSNSKATKTLLGAGKNNTCGIGPALEPLQKFLRRPWFSRTWTFQEFVLPRNHEIRCGHFQIPFSFLLKAQQTFHDHTSKCCKMNSIFLLQLVQDLNVQLDITIIPLWYTLSCLHRCKARNFLDMLDDTRHRIATRDHDKVYGLIGLAPPYIQKTILPDYRLDVAAVFAQPLVRIGSRTHL</sequence>
<accession>A0A2J6T5Z2</accession>
<dbReference type="GeneID" id="36580847"/>
<dbReference type="OrthoDB" id="2157530at2759"/>
<dbReference type="RefSeq" id="XP_024735277.1">
    <property type="nucleotide sequence ID" value="XM_024872767.1"/>
</dbReference>
<dbReference type="EMBL" id="KZ613822">
    <property type="protein sequence ID" value="PMD58373.1"/>
    <property type="molecule type" value="Genomic_DNA"/>
</dbReference>
<organism evidence="1 2">
    <name type="scientific">Hyaloscypha bicolor E</name>
    <dbReference type="NCBI Taxonomy" id="1095630"/>
    <lineage>
        <taxon>Eukaryota</taxon>
        <taxon>Fungi</taxon>
        <taxon>Dikarya</taxon>
        <taxon>Ascomycota</taxon>
        <taxon>Pezizomycotina</taxon>
        <taxon>Leotiomycetes</taxon>
        <taxon>Helotiales</taxon>
        <taxon>Hyaloscyphaceae</taxon>
        <taxon>Hyaloscypha</taxon>
        <taxon>Hyaloscypha bicolor</taxon>
    </lineage>
</organism>
<dbReference type="AlphaFoldDB" id="A0A2J6T5Z2"/>
<evidence type="ECO:0000313" key="1">
    <source>
        <dbReference type="EMBL" id="PMD58373.1"/>
    </source>
</evidence>
<dbReference type="PANTHER" id="PTHR24148:SF82">
    <property type="entry name" value="HETEROKARYON INCOMPATIBILITY DOMAIN-CONTAINING PROTEIN"/>
    <property type="match status" value="1"/>
</dbReference>
<name>A0A2J6T5Z2_9HELO</name>